<reference evidence="2" key="1">
    <citation type="submission" date="2023-03" db="EMBL/GenBank/DDBJ databases">
        <title>Massive genome expansion in bonnet fungi (Mycena s.s.) driven by repeated elements and novel gene families across ecological guilds.</title>
        <authorList>
            <consortium name="Lawrence Berkeley National Laboratory"/>
            <person name="Harder C.B."/>
            <person name="Miyauchi S."/>
            <person name="Viragh M."/>
            <person name="Kuo A."/>
            <person name="Thoen E."/>
            <person name="Andreopoulos B."/>
            <person name="Lu D."/>
            <person name="Skrede I."/>
            <person name="Drula E."/>
            <person name="Henrissat B."/>
            <person name="Morin E."/>
            <person name="Kohler A."/>
            <person name="Barry K."/>
            <person name="LaButti K."/>
            <person name="Morin E."/>
            <person name="Salamov A."/>
            <person name="Lipzen A."/>
            <person name="Mereny Z."/>
            <person name="Hegedus B."/>
            <person name="Baldrian P."/>
            <person name="Stursova M."/>
            <person name="Weitz H."/>
            <person name="Taylor A."/>
            <person name="Grigoriev I.V."/>
            <person name="Nagy L.G."/>
            <person name="Martin F."/>
            <person name="Kauserud H."/>
        </authorList>
    </citation>
    <scope>NUCLEOTIDE SEQUENCE</scope>
    <source>
        <strain evidence="2">CBHHK067</strain>
    </source>
</reference>
<comment type="caution">
    <text evidence="2">The sequence shown here is derived from an EMBL/GenBank/DDBJ whole genome shotgun (WGS) entry which is preliminary data.</text>
</comment>
<dbReference type="Proteomes" id="UP001221757">
    <property type="component" value="Unassembled WGS sequence"/>
</dbReference>
<dbReference type="AlphaFoldDB" id="A0AAD7CH40"/>
<dbReference type="EMBL" id="JARKIE010000377">
    <property type="protein sequence ID" value="KAJ7648527.1"/>
    <property type="molecule type" value="Genomic_DNA"/>
</dbReference>
<protein>
    <recommendedName>
        <fullName evidence="1">RAI1-like domain-containing protein</fullName>
    </recommendedName>
</protein>
<evidence type="ECO:0000313" key="3">
    <source>
        <dbReference type="Proteomes" id="UP001221757"/>
    </source>
</evidence>
<accession>A0AAD7CH40</accession>
<keyword evidence="3" id="KW-1185">Reference proteome</keyword>
<name>A0AAD7CH40_MYCRO</name>
<proteinExistence type="predicted"/>
<evidence type="ECO:0000313" key="2">
    <source>
        <dbReference type="EMBL" id="KAJ7648527.1"/>
    </source>
</evidence>
<feature type="domain" description="RAI1-like" evidence="1">
    <location>
        <begin position="36"/>
        <end position="162"/>
    </location>
</feature>
<dbReference type="Pfam" id="PF08652">
    <property type="entry name" value="RAI1"/>
    <property type="match status" value="1"/>
</dbReference>
<dbReference type="InterPro" id="IPR013961">
    <property type="entry name" value="RAI1"/>
</dbReference>
<evidence type="ECO:0000259" key="1">
    <source>
        <dbReference type="Pfam" id="PF08652"/>
    </source>
</evidence>
<gene>
    <name evidence="2" type="ORF">B0H17DRAFT_1147984</name>
</gene>
<sequence length="167" mass="19113">MFFSLLPLAPSPTSRLINLDDPPRECVLPALLGPAKQSACFSVCNKDLKVDSTAALRYFVQPPLNADLSDGLPQFLERPFLNRAFQRARRLDNVFRTCLESQNSAELLKAEAVTRRGDEEVCINLPTWIKILNTTHRIMARQKIDLIVSYHYEVLHIEEDSTRLRFE</sequence>
<organism evidence="2 3">
    <name type="scientific">Mycena rosella</name>
    <name type="common">Pink bonnet</name>
    <name type="synonym">Agaricus rosellus</name>
    <dbReference type="NCBI Taxonomy" id="1033263"/>
    <lineage>
        <taxon>Eukaryota</taxon>
        <taxon>Fungi</taxon>
        <taxon>Dikarya</taxon>
        <taxon>Basidiomycota</taxon>
        <taxon>Agaricomycotina</taxon>
        <taxon>Agaricomycetes</taxon>
        <taxon>Agaricomycetidae</taxon>
        <taxon>Agaricales</taxon>
        <taxon>Marasmiineae</taxon>
        <taxon>Mycenaceae</taxon>
        <taxon>Mycena</taxon>
    </lineage>
</organism>